<organism evidence="1 2">
    <name type="scientific">Klebsiella quasipneumoniae subsp. quasipneumoniae</name>
    <dbReference type="NCBI Taxonomy" id="1667327"/>
    <lineage>
        <taxon>Bacteria</taxon>
        <taxon>Pseudomonadati</taxon>
        <taxon>Pseudomonadota</taxon>
        <taxon>Gammaproteobacteria</taxon>
        <taxon>Enterobacterales</taxon>
        <taxon>Enterobacteriaceae</taxon>
        <taxon>Klebsiella/Raoultella group</taxon>
        <taxon>Klebsiella</taxon>
        <taxon>Klebsiella pneumoniae complex</taxon>
    </lineage>
</organism>
<gene>
    <name evidence="1" type="ORF">RZP41_24920</name>
</gene>
<dbReference type="RefSeq" id="WP_270802364.1">
    <property type="nucleotide sequence ID" value="NZ_JAWHZD010000024.1"/>
</dbReference>
<reference evidence="1" key="1">
    <citation type="submission" date="2023-10" db="EMBL/GenBank/DDBJ databases">
        <title>Surveillance and assessment of the effects of hospital wastewater treatment on clearance of pathogenic bacterial and antimicrobial resistance genes.</title>
        <authorList>
            <person name="Wu Y."/>
        </authorList>
    </citation>
    <scope>NUCLEOTIDE SEQUENCE</scope>
    <source>
        <strain evidence="1">23-M-SRM-33-1</strain>
    </source>
</reference>
<dbReference type="EMBL" id="JAWHZD010000024">
    <property type="protein sequence ID" value="MDV0844458.1"/>
    <property type="molecule type" value="Genomic_DNA"/>
</dbReference>
<proteinExistence type="predicted"/>
<dbReference type="Proteomes" id="UP001284547">
    <property type="component" value="Unassembled WGS sequence"/>
</dbReference>
<dbReference type="AlphaFoldDB" id="A0AAW8XW39"/>
<comment type="caution">
    <text evidence="1">The sequence shown here is derived from an EMBL/GenBank/DDBJ whole genome shotgun (WGS) entry which is preliminary data.</text>
</comment>
<evidence type="ECO:0000313" key="2">
    <source>
        <dbReference type="Proteomes" id="UP001284547"/>
    </source>
</evidence>
<name>A0AAW8XW39_9ENTR</name>
<accession>A0AAW8XW39</accession>
<protein>
    <submittedName>
        <fullName evidence="1">Uncharacterized protein</fullName>
    </submittedName>
</protein>
<evidence type="ECO:0000313" key="1">
    <source>
        <dbReference type="EMBL" id="MDV0844458.1"/>
    </source>
</evidence>
<sequence length="298" mass="33977">MKLNDCLCRRYTFSTVTAWQVNQTFIGFKVLREPSSSAPGQLVMVEICQVVINGKAQNWSEQQLGNTFEANSFETIPMVYQDQEKQHVSKLIEQGYVYLDEVLVNATTRIVQEVVKERANTSPVWCSVNWLFTPPPGGGKIYKKFLNRVFAEAATLIEFKVERDGSDDEQLSGALMRTDSGFELRVDRSLGENTIHPDTLEGAGEIRYEHGYLPLLILIYLQQQYAYHFVGVSNAPWVTFCDEQGNPFEYSNFDSLVPFIERFGFSYDEVRKDAERLGLASALIRLAGIETEQEDLFF</sequence>